<evidence type="ECO:0000313" key="3">
    <source>
        <dbReference type="Proteomes" id="UP000004756"/>
    </source>
</evidence>
<sequence length="221" mass="25701">MMSYCKQEESDMRWIDLTTWDRAMHYQVFKDSAQPQYSVTFDLDITGFPEWVRKRGYSVTFSLVYAVTRCANQIEAFRCRFVDGKPAVFDVINTSFTYLNRETGLFKVVNVPMRDTLEEYVALARETTENQKEYFTGPMGNDIYQFSPFPWVSFTHISHTDSGRKDNATPLFDWGKYYIRDGRTYLPFSVQVHHSFVDGIHIGMLADALQTYLAGIESRSS</sequence>
<reference evidence="2 3" key="1">
    <citation type="submission" date="2009-01" db="EMBL/GenBank/DDBJ databases">
        <authorList>
            <person name="Fulton L."/>
            <person name="Clifton S."/>
            <person name="Fulton B."/>
            <person name="Xu J."/>
            <person name="Minx P."/>
            <person name="Pepin K.H."/>
            <person name="Johnson M."/>
            <person name="Bhonagiri V."/>
            <person name="Nash W.E."/>
            <person name="Mardis E.R."/>
            <person name="Wilson R.K."/>
        </authorList>
    </citation>
    <scope>NUCLEOTIDE SEQUENCE [LARGE SCALE GENOMIC DNA]</scope>
    <source>
        <strain evidence="2 3">DSM 15981</strain>
    </source>
</reference>
<keyword evidence="2" id="KW-0012">Acyltransferase</keyword>
<accession>C0D5V1</accession>
<dbReference type="GO" id="GO:0008811">
    <property type="term" value="F:chloramphenicol O-acetyltransferase activity"/>
    <property type="evidence" value="ECO:0007669"/>
    <property type="project" value="UniProtKB-EC"/>
</dbReference>
<dbReference type="AlphaFoldDB" id="C0D5V1"/>
<dbReference type="InterPro" id="IPR001707">
    <property type="entry name" value="Cmp_AcTrfase"/>
</dbReference>
<dbReference type="PANTHER" id="PTHR38474">
    <property type="entry name" value="SLR0299 PROTEIN"/>
    <property type="match status" value="1"/>
</dbReference>
<protein>
    <submittedName>
        <fullName evidence="2">Chloramphenicol O-acetyltransferase</fullName>
        <ecNumber evidence="2">2.3.1.28</ecNumber>
    </submittedName>
</protein>
<evidence type="ECO:0000313" key="2">
    <source>
        <dbReference type="EMBL" id="EEG53296.1"/>
    </source>
</evidence>
<reference evidence="2 3" key="2">
    <citation type="submission" date="2009-02" db="EMBL/GenBank/DDBJ databases">
        <title>Draft genome sequence of Clostridium asparagiforme (DSM 15981).</title>
        <authorList>
            <person name="Sudarsanam P."/>
            <person name="Ley R."/>
            <person name="Guruge J."/>
            <person name="Turnbaugh P.J."/>
            <person name="Mahowald M."/>
            <person name="Liep D."/>
            <person name="Gordon J."/>
        </authorList>
    </citation>
    <scope>NUCLEOTIDE SEQUENCE [LARGE SCALE GENOMIC DNA]</scope>
    <source>
        <strain evidence="2 3">DSM 15981</strain>
    </source>
</reference>
<dbReference type="PANTHER" id="PTHR38474:SF1">
    <property type="entry name" value="SLR0299 PROTEIN"/>
    <property type="match status" value="1"/>
</dbReference>
<keyword evidence="2" id="KW-0808">Transferase</keyword>
<feature type="active site" description="Proton acceptor" evidence="1">
    <location>
        <position position="194"/>
    </location>
</feature>
<comment type="caution">
    <text evidence="2">The sequence shown here is derived from an EMBL/GenBank/DDBJ whole genome shotgun (WGS) entry which is preliminary data.</text>
</comment>
<name>C0D5V1_9FIRM</name>
<dbReference type="InterPro" id="IPR023213">
    <property type="entry name" value="CAT-like_dom_sf"/>
</dbReference>
<dbReference type="HOGENOM" id="CLU_093121_0_0_9"/>
<proteinExistence type="predicted"/>
<dbReference type="PIRSF" id="PIRSF000440">
    <property type="entry name" value="CAT"/>
    <property type="match status" value="1"/>
</dbReference>
<dbReference type="Proteomes" id="UP000004756">
    <property type="component" value="Unassembled WGS sequence"/>
</dbReference>
<dbReference type="Gene3D" id="3.30.559.10">
    <property type="entry name" value="Chloramphenicol acetyltransferase-like domain"/>
    <property type="match status" value="1"/>
</dbReference>
<dbReference type="EC" id="2.3.1.28" evidence="2"/>
<dbReference type="SUPFAM" id="SSF52777">
    <property type="entry name" value="CoA-dependent acyltransferases"/>
    <property type="match status" value="1"/>
</dbReference>
<dbReference type="EMBL" id="ACCJ01000381">
    <property type="protein sequence ID" value="EEG53296.1"/>
    <property type="molecule type" value="Genomic_DNA"/>
</dbReference>
<dbReference type="SMART" id="SM01059">
    <property type="entry name" value="CAT"/>
    <property type="match status" value="1"/>
</dbReference>
<evidence type="ECO:0000256" key="1">
    <source>
        <dbReference type="PIRSR" id="PIRSR000440-1"/>
    </source>
</evidence>
<keyword evidence="3" id="KW-1185">Reference proteome</keyword>
<dbReference type="Pfam" id="PF00302">
    <property type="entry name" value="CAT"/>
    <property type="match status" value="1"/>
</dbReference>
<organism evidence="2 3">
    <name type="scientific">[Clostridium] asparagiforme DSM 15981</name>
    <dbReference type="NCBI Taxonomy" id="518636"/>
    <lineage>
        <taxon>Bacteria</taxon>
        <taxon>Bacillati</taxon>
        <taxon>Bacillota</taxon>
        <taxon>Clostridia</taxon>
        <taxon>Lachnospirales</taxon>
        <taxon>Lachnospiraceae</taxon>
        <taxon>Enterocloster</taxon>
    </lineage>
</organism>
<gene>
    <name evidence="2" type="ORF">CLOSTASPAR_04647</name>
</gene>